<dbReference type="SUPFAM" id="SSF88697">
    <property type="entry name" value="PUA domain-like"/>
    <property type="match status" value="1"/>
</dbReference>
<dbReference type="EMBL" id="MGGI01000010">
    <property type="protein sequence ID" value="OGM26849.1"/>
    <property type="molecule type" value="Genomic_DNA"/>
</dbReference>
<accession>A0A1F7YIY7</accession>
<dbReference type="AlphaFoldDB" id="A0A1F7YIY7"/>
<evidence type="ECO:0000259" key="1">
    <source>
        <dbReference type="Pfam" id="PF12961"/>
    </source>
</evidence>
<proteinExistence type="predicted"/>
<gene>
    <name evidence="2" type="ORF">A2627_05540</name>
</gene>
<comment type="caution">
    <text evidence="2">The sequence shown here is derived from an EMBL/GenBank/DDBJ whole genome shotgun (WGS) entry which is preliminary data.</text>
</comment>
<evidence type="ECO:0000313" key="3">
    <source>
        <dbReference type="Proteomes" id="UP000178851"/>
    </source>
</evidence>
<reference evidence="2 3" key="1">
    <citation type="journal article" date="2016" name="Nat. Commun.">
        <title>Thousands of microbial genomes shed light on interconnected biogeochemical processes in an aquifer system.</title>
        <authorList>
            <person name="Anantharaman K."/>
            <person name="Brown C.T."/>
            <person name="Hug L.A."/>
            <person name="Sharon I."/>
            <person name="Castelle C.J."/>
            <person name="Probst A.J."/>
            <person name="Thomas B.C."/>
            <person name="Singh A."/>
            <person name="Wilkins M.J."/>
            <person name="Karaoz U."/>
            <person name="Brodie E.L."/>
            <person name="Williams K.H."/>
            <person name="Hubbard S.S."/>
            <person name="Banfield J.F."/>
        </authorList>
    </citation>
    <scope>NUCLEOTIDE SEQUENCE [LARGE SCALE GENOMIC DNA]</scope>
</reference>
<sequence>MKIEKKVWPEYFQKILDGVKTYELRLADFECNPGDTLILREWNSKTKEYTGRQLEKVVTYVGKTKDMTFWSKEEVEKYGYQIIAFK</sequence>
<name>A0A1F7YIY7_9BACT</name>
<dbReference type="Pfam" id="PF12961">
    <property type="entry name" value="DUF3850"/>
    <property type="match status" value="1"/>
</dbReference>
<dbReference type="Proteomes" id="UP000178851">
    <property type="component" value="Unassembled WGS sequence"/>
</dbReference>
<organism evidence="2 3">
    <name type="scientific">Candidatus Woesebacteria bacterium RIFCSPHIGHO2_01_FULL_39_28</name>
    <dbReference type="NCBI Taxonomy" id="1802496"/>
    <lineage>
        <taxon>Bacteria</taxon>
        <taxon>Candidatus Woeseibacteriota</taxon>
    </lineage>
</organism>
<dbReference type="InterPro" id="IPR015947">
    <property type="entry name" value="PUA-like_sf"/>
</dbReference>
<evidence type="ECO:0000313" key="2">
    <source>
        <dbReference type="EMBL" id="OGM26849.1"/>
    </source>
</evidence>
<protein>
    <recommendedName>
        <fullName evidence="1">DUF3850 domain-containing protein</fullName>
    </recommendedName>
</protein>
<dbReference type="Gene3D" id="2.30.130.30">
    <property type="entry name" value="Hypothetical protein"/>
    <property type="match status" value="1"/>
</dbReference>
<dbReference type="InterPro" id="IPR039440">
    <property type="entry name" value="DUF3850"/>
</dbReference>
<feature type="domain" description="DUF3850" evidence="1">
    <location>
        <begin position="6"/>
        <end position="67"/>
    </location>
</feature>